<dbReference type="RefSeq" id="XP_009045171.1">
    <property type="nucleotide sequence ID" value="XM_009046923.1"/>
</dbReference>
<dbReference type="GeneID" id="20243720"/>
<feature type="signal peptide" evidence="1">
    <location>
        <begin position="1"/>
        <end position="19"/>
    </location>
</feature>
<evidence type="ECO:0000313" key="2">
    <source>
        <dbReference type="EMBL" id="ESP04142.1"/>
    </source>
</evidence>
<dbReference type="CTD" id="20243720"/>
<dbReference type="OrthoDB" id="6156490at2759"/>
<name>V4BEC8_LOTGI</name>
<keyword evidence="3" id="KW-1185">Reference proteome</keyword>
<dbReference type="EMBL" id="KB199873">
    <property type="protein sequence ID" value="ESP04142.1"/>
    <property type="molecule type" value="Genomic_DNA"/>
</dbReference>
<feature type="chain" id="PRO_5004717469" evidence="1">
    <location>
        <begin position="20"/>
        <end position="100"/>
    </location>
</feature>
<dbReference type="KEGG" id="lgi:LOTGIDRAFT_176362"/>
<keyword evidence="1" id="KW-0732">Signal</keyword>
<dbReference type="HOGENOM" id="CLU_2309157_0_0_1"/>
<organism evidence="2 3">
    <name type="scientific">Lottia gigantea</name>
    <name type="common">Giant owl limpet</name>
    <dbReference type="NCBI Taxonomy" id="225164"/>
    <lineage>
        <taxon>Eukaryota</taxon>
        <taxon>Metazoa</taxon>
        <taxon>Spiralia</taxon>
        <taxon>Lophotrochozoa</taxon>
        <taxon>Mollusca</taxon>
        <taxon>Gastropoda</taxon>
        <taxon>Patellogastropoda</taxon>
        <taxon>Lottioidea</taxon>
        <taxon>Lottiidae</taxon>
        <taxon>Lottia</taxon>
    </lineage>
</organism>
<accession>V4BEC8</accession>
<dbReference type="Proteomes" id="UP000030746">
    <property type="component" value="Unassembled WGS sequence"/>
</dbReference>
<evidence type="ECO:0000256" key="1">
    <source>
        <dbReference type="SAM" id="SignalP"/>
    </source>
</evidence>
<reference evidence="2 3" key="1">
    <citation type="journal article" date="2013" name="Nature">
        <title>Insights into bilaterian evolution from three spiralian genomes.</title>
        <authorList>
            <person name="Simakov O."/>
            <person name="Marletaz F."/>
            <person name="Cho S.J."/>
            <person name="Edsinger-Gonzales E."/>
            <person name="Havlak P."/>
            <person name="Hellsten U."/>
            <person name="Kuo D.H."/>
            <person name="Larsson T."/>
            <person name="Lv J."/>
            <person name="Arendt D."/>
            <person name="Savage R."/>
            <person name="Osoegawa K."/>
            <person name="de Jong P."/>
            <person name="Grimwood J."/>
            <person name="Chapman J.A."/>
            <person name="Shapiro H."/>
            <person name="Aerts A."/>
            <person name="Otillar R.P."/>
            <person name="Terry A.Y."/>
            <person name="Boore J.L."/>
            <person name="Grigoriev I.V."/>
            <person name="Lindberg D.R."/>
            <person name="Seaver E.C."/>
            <person name="Weisblat D.A."/>
            <person name="Putnam N.H."/>
            <person name="Rokhsar D.S."/>
        </authorList>
    </citation>
    <scope>NUCLEOTIDE SEQUENCE [LARGE SCALE GENOMIC DNA]</scope>
</reference>
<gene>
    <name evidence="2" type="ORF">LOTGIDRAFT_176362</name>
</gene>
<sequence length="100" mass="11204">MVAKGTVGILIVLFNTICANIDLNYNQVPVANPLLFGRRGINPDMSSLFFGKRSGNSDHRDLRKMKDTCKAVLSSCKILFSDYEDDTVRNKVQDGFGRFK</sequence>
<proteinExistence type="predicted"/>
<evidence type="ECO:0000313" key="3">
    <source>
        <dbReference type="Proteomes" id="UP000030746"/>
    </source>
</evidence>
<dbReference type="AlphaFoldDB" id="V4BEC8"/>
<protein>
    <submittedName>
        <fullName evidence="2">Uncharacterized protein</fullName>
    </submittedName>
</protein>